<dbReference type="Proteomes" id="UP000564677">
    <property type="component" value="Unassembled WGS sequence"/>
</dbReference>
<gene>
    <name evidence="1" type="ORF">FHR20_003372</name>
</gene>
<dbReference type="AlphaFoldDB" id="A0A7X5V1X5"/>
<reference evidence="1 2" key="1">
    <citation type="submission" date="2020-03" db="EMBL/GenBank/DDBJ databases">
        <title>Genomic Encyclopedia of Type Strains, Phase IV (KMG-IV): sequencing the most valuable type-strain genomes for metagenomic binning, comparative biology and taxonomic classification.</title>
        <authorList>
            <person name="Goeker M."/>
        </authorList>
    </citation>
    <scope>NUCLEOTIDE SEQUENCE [LARGE SCALE GENOMIC DNA]</scope>
    <source>
        <strain evidence="1 2">DSM 4733</strain>
    </source>
</reference>
<comment type="caution">
    <text evidence="1">The sequence shown here is derived from an EMBL/GenBank/DDBJ whole genome shotgun (WGS) entry which is preliminary data.</text>
</comment>
<proteinExistence type="predicted"/>
<name>A0A7X5V1X5_9SPHN</name>
<protein>
    <submittedName>
        <fullName evidence="1">Uncharacterized protein</fullName>
    </submittedName>
</protein>
<accession>A0A7X5V1X5</accession>
<evidence type="ECO:0000313" key="1">
    <source>
        <dbReference type="EMBL" id="NIJ66399.1"/>
    </source>
</evidence>
<dbReference type="EMBL" id="JAASQV010000003">
    <property type="protein sequence ID" value="NIJ66399.1"/>
    <property type="molecule type" value="Genomic_DNA"/>
</dbReference>
<evidence type="ECO:0000313" key="2">
    <source>
        <dbReference type="Proteomes" id="UP000564677"/>
    </source>
</evidence>
<organism evidence="1 2">
    <name type="scientific">Sphingomonas leidyi</name>
    <dbReference type="NCBI Taxonomy" id="68569"/>
    <lineage>
        <taxon>Bacteria</taxon>
        <taxon>Pseudomonadati</taxon>
        <taxon>Pseudomonadota</taxon>
        <taxon>Alphaproteobacteria</taxon>
        <taxon>Sphingomonadales</taxon>
        <taxon>Sphingomonadaceae</taxon>
        <taxon>Sphingomonas</taxon>
    </lineage>
</organism>
<dbReference type="RefSeq" id="WP_167300744.1">
    <property type="nucleotide sequence ID" value="NZ_JAASQV010000003.1"/>
</dbReference>
<sequence length="149" mass="16539">MHDRRTHRALADIAALRVAQRMAAHQELAAAQVREEEAADASRRADLRTETAARAWDAHLGSADFAPDFARALAAELVEQGRASAVAQAHRAQMVEACAAAEQDWHDGDAHCRLADRALDTSRRARRRDRDERALDALADRIASNWRRA</sequence>
<keyword evidence="2" id="KW-1185">Reference proteome</keyword>